<sequence>MIEFMISDNAKELIKNEDKLREKLADCFGELENAVIINELCEAAKYYTNDAKSNIARYSFRFSDFCFPALLFSCFIHLGQCALKP</sequence>
<gene>
    <name evidence="1" type="ORF">AVCANL283_07590</name>
</gene>
<name>A0ABS7WT54_9BACT</name>
<reference evidence="1 2" key="1">
    <citation type="submission" date="2020-07" db="EMBL/GenBank/DDBJ databases">
        <title>Transfer of Campylobacter canadensis to the novel genus Avispirillum gen. nov., that also includes two novel species recovered from migratory waterfowl: Avispirillum anseris sp. nov. and Avispirillum brantae sp. nov.</title>
        <authorList>
            <person name="Miller W.G."/>
            <person name="Chapman M.H."/>
            <person name="Yee E."/>
            <person name="Inglis G.D."/>
        </authorList>
    </citation>
    <scope>NUCLEOTIDE SEQUENCE [LARGE SCALE GENOMIC DNA]</scope>
    <source>
        <strain evidence="1 2">L283</strain>
    </source>
</reference>
<evidence type="ECO:0000313" key="1">
    <source>
        <dbReference type="EMBL" id="MBZ7987956.1"/>
    </source>
</evidence>
<dbReference type="EMBL" id="JACGBB010000020">
    <property type="protein sequence ID" value="MBZ7987956.1"/>
    <property type="molecule type" value="Genomic_DNA"/>
</dbReference>
<evidence type="ECO:0000313" key="2">
    <source>
        <dbReference type="Proteomes" id="UP000786183"/>
    </source>
</evidence>
<accession>A0ABS7WT54</accession>
<keyword evidence="2" id="KW-1185">Reference proteome</keyword>
<proteinExistence type="predicted"/>
<comment type="caution">
    <text evidence="1">The sequence shown here is derived from an EMBL/GenBank/DDBJ whole genome shotgun (WGS) entry which is preliminary data.</text>
</comment>
<organism evidence="1 2">
    <name type="scientific">Campylobacter canadensis</name>
    <dbReference type="NCBI Taxonomy" id="449520"/>
    <lineage>
        <taxon>Bacteria</taxon>
        <taxon>Pseudomonadati</taxon>
        <taxon>Campylobacterota</taxon>
        <taxon>Epsilonproteobacteria</taxon>
        <taxon>Campylobacterales</taxon>
        <taxon>Campylobacteraceae</taxon>
        <taxon>Campylobacter</taxon>
    </lineage>
</organism>
<protein>
    <submittedName>
        <fullName evidence="1">Uncharacterized protein</fullName>
    </submittedName>
</protein>
<dbReference type="Proteomes" id="UP000786183">
    <property type="component" value="Unassembled WGS sequence"/>
</dbReference>
<dbReference type="RefSeq" id="WP_172233117.1">
    <property type="nucleotide sequence ID" value="NZ_CP035946.1"/>
</dbReference>